<dbReference type="Proteomes" id="UP000008144">
    <property type="component" value="Unassembled WGS sequence"/>
</dbReference>
<evidence type="ECO:0000256" key="1">
    <source>
        <dbReference type="SAM" id="MobiDB-lite"/>
    </source>
</evidence>
<dbReference type="HOGENOM" id="CLU_1937366_0_0_1"/>
<dbReference type="InterPro" id="IPR034609">
    <property type="entry name" value="Syce2"/>
</dbReference>
<dbReference type="GeneTree" id="ENSGT00660000097468"/>
<organism evidence="2 3">
    <name type="scientific">Ciona intestinalis</name>
    <name type="common">Transparent sea squirt</name>
    <name type="synonym">Ascidia intestinalis</name>
    <dbReference type="NCBI Taxonomy" id="7719"/>
    <lineage>
        <taxon>Eukaryota</taxon>
        <taxon>Metazoa</taxon>
        <taxon>Chordata</taxon>
        <taxon>Tunicata</taxon>
        <taxon>Ascidiacea</taxon>
        <taxon>Phlebobranchia</taxon>
        <taxon>Cionidae</taxon>
        <taxon>Ciona</taxon>
    </lineage>
</organism>
<reference evidence="2" key="3">
    <citation type="submission" date="2025-09" db="UniProtKB">
        <authorList>
            <consortium name="Ensembl"/>
        </authorList>
    </citation>
    <scope>IDENTIFICATION</scope>
</reference>
<dbReference type="RefSeq" id="XP_002130896.1">
    <property type="nucleotide sequence ID" value="XM_002130860.2"/>
</dbReference>
<dbReference type="PANTHER" id="PTHR28398:SF1">
    <property type="entry name" value="SYNAPTONEMAL COMPLEX CENTRAL ELEMENT PROTEIN 2"/>
    <property type="match status" value="1"/>
</dbReference>
<accession>A0A1W2WNK1</accession>
<name>H2XZ07_CIOIN</name>
<evidence type="ECO:0000313" key="3">
    <source>
        <dbReference type="Proteomes" id="UP000008144"/>
    </source>
</evidence>
<dbReference type="PANTHER" id="PTHR28398">
    <property type="entry name" value="SYNAPTONEMAL COMPLEX CENTRAL ELEMENT PROTEIN 2"/>
    <property type="match status" value="1"/>
</dbReference>
<sequence>MEIQGNTQTDVAPDFTRHHAGGDTPASYNSCAETSEVVMNLIQPVMQDLEEKREADRHMLEEYRNRMQNLLDLTCHQIEKRLIHQHEHTNKEIEVKMQYLNEVLVRVVNLECELSNFKNAVASLFDDLNH</sequence>
<dbReference type="OMA" id="MESACNR"/>
<reference evidence="2" key="2">
    <citation type="submission" date="2025-08" db="UniProtKB">
        <authorList>
            <consortium name="Ensembl"/>
        </authorList>
    </citation>
    <scope>IDENTIFICATION</scope>
</reference>
<evidence type="ECO:0000313" key="2">
    <source>
        <dbReference type="Ensembl" id="ENSCINP00000034891.1"/>
    </source>
</evidence>
<reference evidence="3" key="1">
    <citation type="journal article" date="2002" name="Science">
        <title>The draft genome of Ciona intestinalis: insights into chordate and vertebrate origins.</title>
        <authorList>
            <person name="Dehal P."/>
            <person name="Satou Y."/>
            <person name="Campbell R.K."/>
            <person name="Chapman J."/>
            <person name="Degnan B."/>
            <person name="De Tomaso A."/>
            <person name="Davidson B."/>
            <person name="Di Gregorio A."/>
            <person name="Gelpke M."/>
            <person name="Goodstein D.M."/>
            <person name="Harafuji N."/>
            <person name="Hastings K.E."/>
            <person name="Ho I."/>
            <person name="Hotta K."/>
            <person name="Huang W."/>
            <person name="Kawashima T."/>
            <person name="Lemaire P."/>
            <person name="Martinez D."/>
            <person name="Meinertzhagen I.A."/>
            <person name="Necula S."/>
            <person name="Nonaka M."/>
            <person name="Putnam N."/>
            <person name="Rash S."/>
            <person name="Saiga H."/>
            <person name="Satake M."/>
            <person name="Terry A."/>
            <person name="Yamada L."/>
            <person name="Wang H.G."/>
            <person name="Awazu S."/>
            <person name="Azumi K."/>
            <person name="Boore J."/>
            <person name="Branno M."/>
            <person name="Chin-Bow S."/>
            <person name="DeSantis R."/>
            <person name="Doyle S."/>
            <person name="Francino P."/>
            <person name="Keys D.N."/>
            <person name="Haga S."/>
            <person name="Hayashi H."/>
            <person name="Hino K."/>
            <person name="Imai K.S."/>
            <person name="Inaba K."/>
            <person name="Kano S."/>
            <person name="Kobayashi K."/>
            <person name="Kobayashi M."/>
            <person name="Lee B.I."/>
            <person name="Makabe K.W."/>
            <person name="Manohar C."/>
            <person name="Matassi G."/>
            <person name="Medina M."/>
            <person name="Mochizuki Y."/>
            <person name="Mount S."/>
            <person name="Morishita T."/>
            <person name="Miura S."/>
            <person name="Nakayama A."/>
            <person name="Nishizaka S."/>
            <person name="Nomoto H."/>
            <person name="Ohta F."/>
            <person name="Oishi K."/>
            <person name="Rigoutsos I."/>
            <person name="Sano M."/>
            <person name="Sasaki A."/>
            <person name="Sasakura Y."/>
            <person name="Shoguchi E."/>
            <person name="Shin-i T."/>
            <person name="Spagnuolo A."/>
            <person name="Stainier D."/>
            <person name="Suzuki M.M."/>
            <person name="Tassy O."/>
            <person name="Takatori N."/>
            <person name="Tokuoka M."/>
            <person name="Yagi K."/>
            <person name="Yoshizaki F."/>
            <person name="Wada S."/>
            <person name="Zhang C."/>
            <person name="Hyatt P.D."/>
            <person name="Larimer F."/>
            <person name="Detter C."/>
            <person name="Doggett N."/>
            <person name="Glavina T."/>
            <person name="Hawkins T."/>
            <person name="Richardson P."/>
            <person name="Lucas S."/>
            <person name="Kohara Y."/>
            <person name="Levine M."/>
            <person name="Satoh N."/>
            <person name="Rokhsar D.S."/>
        </authorList>
    </citation>
    <scope>NUCLEOTIDE SEQUENCE [LARGE SCALE GENOMIC DNA]</scope>
</reference>
<protein>
    <submittedName>
        <fullName evidence="2">Uncharacterized LOC100177065</fullName>
    </submittedName>
</protein>
<dbReference type="GO" id="GO:0007130">
    <property type="term" value="P:synaptonemal complex assembly"/>
    <property type="evidence" value="ECO:0007669"/>
    <property type="project" value="InterPro"/>
</dbReference>
<dbReference type="InParanoid" id="H2XZ07"/>
<feature type="compositionally biased region" description="Polar residues" evidence="1">
    <location>
        <begin position="1"/>
        <end position="10"/>
    </location>
</feature>
<accession>H2XZ07</accession>
<dbReference type="AlphaFoldDB" id="H2XZ07"/>
<dbReference type="OrthoDB" id="6142414at2759"/>
<dbReference type="Ensembl" id="ENSCINT00000034281.1">
    <property type="protein sequence ID" value="ENSCINP00000034891.1"/>
    <property type="gene ID" value="ENSCING00000019571.1"/>
</dbReference>
<dbReference type="GeneID" id="100177065"/>
<keyword evidence="3" id="KW-1185">Reference proteome</keyword>
<proteinExistence type="predicted"/>
<feature type="region of interest" description="Disordered" evidence="1">
    <location>
        <begin position="1"/>
        <end position="28"/>
    </location>
</feature>
<dbReference type="GO" id="GO:0000801">
    <property type="term" value="C:central element"/>
    <property type="evidence" value="ECO:0000318"/>
    <property type="project" value="GO_Central"/>
</dbReference>
<gene>
    <name evidence="2" type="primary">LOC100177065</name>
</gene>
<dbReference type="KEGG" id="cin:100177065"/>